<dbReference type="RefSeq" id="WP_192753039.1">
    <property type="nucleotide sequence ID" value="NZ_BAABJL010000162.1"/>
</dbReference>
<comment type="caution">
    <text evidence="2">The sequence shown here is derived from an EMBL/GenBank/DDBJ whole genome shotgun (WGS) entry which is preliminary data.</text>
</comment>
<keyword evidence="2" id="KW-0238">DNA-binding</keyword>
<keyword evidence="3" id="KW-1185">Reference proteome</keyword>
<evidence type="ECO:0000313" key="3">
    <source>
        <dbReference type="Proteomes" id="UP000638648"/>
    </source>
</evidence>
<name>A0A927MYU8_9ACTN</name>
<dbReference type="Gene3D" id="3.30.1310.10">
    <property type="entry name" value="Nucleoid-associated protein YbaB-like domain"/>
    <property type="match status" value="1"/>
</dbReference>
<accession>A0A927MYU8</accession>
<evidence type="ECO:0000313" key="2">
    <source>
        <dbReference type="EMBL" id="MBE1609470.1"/>
    </source>
</evidence>
<dbReference type="EMBL" id="JADBEM010000001">
    <property type="protein sequence ID" value="MBE1609470.1"/>
    <property type="molecule type" value="Genomic_DNA"/>
</dbReference>
<dbReference type="InterPro" id="IPR036894">
    <property type="entry name" value="YbaB-like_sf"/>
</dbReference>
<proteinExistence type="predicted"/>
<dbReference type="InterPro" id="IPR004401">
    <property type="entry name" value="YbaB/EbfC"/>
</dbReference>
<protein>
    <submittedName>
        <fullName evidence="2">DNA-binding protein YbaB</fullName>
    </submittedName>
</protein>
<sequence length="159" mass="17108">MTGFGIPELDRQLDQLLESASKLTDMQARVAEIHGQGEAVDGKVRVEADNAGRLVKVELDPRVMRLPSTELAEAFLAAAQQASDDVARQSSGLMNEFMPAQAPNIDKLLRTDYSGLRDDAAEAIKRISQSTNPIAELKEQLGRLTPGGTPKPPASESTP</sequence>
<evidence type="ECO:0000256" key="1">
    <source>
        <dbReference type="SAM" id="MobiDB-lite"/>
    </source>
</evidence>
<organism evidence="2 3">
    <name type="scientific">Actinopolymorpha pittospori</name>
    <dbReference type="NCBI Taxonomy" id="648752"/>
    <lineage>
        <taxon>Bacteria</taxon>
        <taxon>Bacillati</taxon>
        <taxon>Actinomycetota</taxon>
        <taxon>Actinomycetes</taxon>
        <taxon>Propionibacteriales</taxon>
        <taxon>Actinopolymorphaceae</taxon>
        <taxon>Actinopolymorpha</taxon>
    </lineage>
</organism>
<dbReference type="Proteomes" id="UP000638648">
    <property type="component" value="Unassembled WGS sequence"/>
</dbReference>
<dbReference type="GO" id="GO:0003677">
    <property type="term" value="F:DNA binding"/>
    <property type="evidence" value="ECO:0007669"/>
    <property type="project" value="UniProtKB-KW"/>
</dbReference>
<feature type="region of interest" description="Disordered" evidence="1">
    <location>
        <begin position="129"/>
        <end position="159"/>
    </location>
</feature>
<dbReference type="AlphaFoldDB" id="A0A927MYU8"/>
<gene>
    <name evidence="2" type="ORF">HEB94_006318</name>
</gene>
<dbReference type="Pfam" id="PF02575">
    <property type="entry name" value="YbaB_DNA_bd"/>
    <property type="match status" value="1"/>
</dbReference>
<reference evidence="2" key="1">
    <citation type="submission" date="2020-10" db="EMBL/GenBank/DDBJ databases">
        <title>Sequencing the genomes of 1000 actinobacteria strains.</title>
        <authorList>
            <person name="Klenk H.-P."/>
        </authorList>
    </citation>
    <scope>NUCLEOTIDE SEQUENCE</scope>
    <source>
        <strain evidence="2">DSM 45354</strain>
    </source>
</reference>
<dbReference type="SUPFAM" id="SSF82607">
    <property type="entry name" value="YbaB-like"/>
    <property type="match status" value="1"/>
</dbReference>